<name>A0ABW8UV68_9RHOB</name>
<dbReference type="Gene3D" id="3.40.50.1860">
    <property type="match status" value="2"/>
</dbReference>
<dbReference type="InterPro" id="IPR001920">
    <property type="entry name" value="Asp/Glu_race"/>
</dbReference>
<dbReference type="RefSeq" id="WP_407592609.1">
    <property type="nucleotide sequence ID" value="NZ_JBHDIY010000002.1"/>
</dbReference>
<dbReference type="InterPro" id="IPR015942">
    <property type="entry name" value="Asp/Glu/hydantoin_racemase"/>
</dbReference>
<dbReference type="SUPFAM" id="SSF53681">
    <property type="entry name" value="Aspartate/glutamate racemase"/>
    <property type="match status" value="2"/>
</dbReference>
<dbReference type="Proteomes" id="UP001627408">
    <property type="component" value="Unassembled WGS sequence"/>
</dbReference>
<gene>
    <name evidence="1" type="ORF">ACERZ8_13060</name>
</gene>
<dbReference type="Pfam" id="PF01177">
    <property type="entry name" value="Asp_Glu_race"/>
    <property type="match status" value="1"/>
</dbReference>
<accession>A0ABW8UV68</accession>
<keyword evidence="2" id="KW-1185">Reference proteome</keyword>
<proteinExistence type="predicted"/>
<reference evidence="1 2" key="1">
    <citation type="submission" date="2024-08" db="EMBL/GenBank/DDBJ databases">
        <title>Tateyamaria sp. nov., isolated from marine algae.</title>
        <authorList>
            <person name="Choi B.J."/>
            <person name="Kim J.M."/>
            <person name="Lee J.K."/>
            <person name="Choi D.G."/>
            <person name="Bayburt H."/>
            <person name="Baek J.H."/>
            <person name="Han D.M."/>
            <person name="Jeon C.O."/>
        </authorList>
    </citation>
    <scope>NUCLEOTIDE SEQUENCE [LARGE SCALE GENOMIC DNA]</scope>
    <source>
        <strain evidence="1 2">KMU-156</strain>
    </source>
</reference>
<evidence type="ECO:0000313" key="2">
    <source>
        <dbReference type="Proteomes" id="UP001627408"/>
    </source>
</evidence>
<comment type="caution">
    <text evidence="1">The sequence shown here is derived from an EMBL/GenBank/DDBJ whole genome shotgun (WGS) entry which is preliminary data.</text>
</comment>
<sequence length="234" mass="24026">MHIGLIGGIGPAATISYYQRLSAAMRAAGTPLELTIVNADVDTLLANNTAGNTDAQARVYAGLIDRLKAAGADCVAITSLGGHFCFDQTVPLSSLPLVSAVTPLDAHFASQGFETVGLLGTGVVMRTQLYGQLDSTGAVVPDDIDGVGKMYTDMAITGACTDAQRAFFVEEGRKLVANKGAQAVILAGTDLNLAFDGRDVGYEVVDALDIHVAVLVDLATGRATLSDHSVGGSA</sequence>
<evidence type="ECO:0000313" key="1">
    <source>
        <dbReference type="EMBL" id="MFL4470765.1"/>
    </source>
</evidence>
<protein>
    <submittedName>
        <fullName evidence="1">Aspartate/glutamate racemase family protein</fullName>
    </submittedName>
</protein>
<organism evidence="1 2">
    <name type="scientific">Tateyamaria armeniaca</name>
    <dbReference type="NCBI Taxonomy" id="2518930"/>
    <lineage>
        <taxon>Bacteria</taxon>
        <taxon>Pseudomonadati</taxon>
        <taxon>Pseudomonadota</taxon>
        <taxon>Alphaproteobacteria</taxon>
        <taxon>Rhodobacterales</taxon>
        <taxon>Roseobacteraceae</taxon>
        <taxon>Tateyamaria</taxon>
    </lineage>
</organism>
<dbReference type="EMBL" id="JBHDIY010000002">
    <property type="protein sequence ID" value="MFL4470765.1"/>
    <property type="molecule type" value="Genomic_DNA"/>
</dbReference>